<dbReference type="InterPro" id="IPR037518">
    <property type="entry name" value="MPN"/>
</dbReference>
<keyword evidence="2" id="KW-0645">Protease</keyword>
<accession>A0AAW5BWK1</accession>
<dbReference type="InterPro" id="IPR025657">
    <property type="entry name" value="RadC_JAB"/>
</dbReference>
<evidence type="ECO:0000313" key="12">
    <source>
        <dbReference type="Proteomes" id="UP001299608"/>
    </source>
</evidence>
<protein>
    <submittedName>
        <fullName evidence="9">DNA repair protein RadC</fullName>
    </submittedName>
</protein>
<dbReference type="Pfam" id="PF20582">
    <property type="entry name" value="UPF0758_N"/>
    <property type="match status" value="1"/>
</dbReference>
<dbReference type="PROSITE" id="PS01302">
    <property type="entry name" value="UPF0758"/>
    <property type="match status" value="1"/>
</dbReference>
<dbReference type="EMBL" id="JAKNGE010000007">
    <property type="protein sequence ID" value="MCG4745179.1"/>
    <property type="molecule type" value="Genomic_DNA"/>
</dbReference>
<evidence type="ECO:0000259" key="8">
    <source>
        <dbReference type="PROSITE" id="PS50249"/>
    </source>
</evidence>
<evidence type="ECO:0000313" key="10">
    <source>
        <dbReference type="EMBL" id="NSJ49054.1"/>
    </source>
</evidence>
<reference evidence="10" key="2">
    <citation type="submission" date="2020-02" db="EMBL/GenBank/DDBJ databases">
        <authorList>
            <person name="Littmann E."/>
            <person name="Sorbara M."/>
        </authorList>
    </citation>
    <scope>NUCLEOTIDE SEQUENCE</scope>
    <source>
        <strain evidence="10">MSK.1.17</strain>
    </source>
</reference>
<dbReference type="Proteomes" id="UP000669239">
    <property type="component" value="Unassembled WGS sequence"/>
</dbReference>
<dbReference type="Gene3D" id="3.40.140.10">
    <property type="entry name" value="Cytidine Deaminase, domain 2"/>
    <property type="match status" value="1"/>
</dbReference>
<dbReference type="EMBL" id="JAAITT010000012">
    <property type="protein sequence ID" value="NSJ49054.1"/>
    <property type="molecule type" value="Genomic_DNA"/>
</dbReference>
<dbReference type="GeneID" id="97206415"/>
<dbReference type="GO" id="GO:0046872">
    <property type="term" value="F:metal ion binding"/>
    <property type="evidence" value="ECO:0007669"/>
    <property type="project" value="UniProtKB-KW"/>
</dbReference>
<evidence type="ECO:0000313" key="11">
    <source>
        <dbReference type="Proteomes" id="UP000669239"/>
    </source>
</evidence>
<evidence type="ECO:0000256" key="4">
    <source>
        <dbReference type="ARBA" id="ARBA00022801"/>
    </source>
</evidence>
<keyword evidence="4" id="KW-0378">Hydrolase</keyword>
<dbReference type="AlphaFoldDB" id="A0AAW5BWK1"/>
<comment type="caution">
    <text evidence="9">The sequence shown here is derived from an EMBL/GenBank/DDBJ whole genome shotgun (WGS) entry which is preliminary data.</text>
</comment>
<gene>
    <name evidence="9" type="primary">radC</name>
    <name evidence="10" type="ORF">G5B36_10125</name>
    <name evidence="9" type="ORF">L0N08_07130</name>
</gene>
<dbReference type="Proteomes" id="UP001299608">
    <property type="component" value="Unassembled WGS sequence"/>
</dbReference>
<sequence length="231" mass="25866">MERIRMKDLPSVDRPYEKCLCFGPGVLSDAELLAVIIRTGSRDHSSLDLAGKLLALGSPGDGLLGLLHHSLNDFMKIKGVGKVKGIQLLCIGELSRRIWKKQTGINRISFEHPSQISDYYMEDMRHLEQEEIRVMFLNTKQGLIKDLLISRGTVNASVMTPREILIEALRCCAVSMVLVHNHPSGDPSPSRADLMLTERVKEAGVLIGITLIDHIIIGDRQYLSFREQKIL</sequence>
<evidence type="ECO:0000256" key="5">
    <source>
        <dbReference type="ARBA" id="ARBA00022833"/>
    </source>
</evidence>
<evidence type="ECO:0000256" key="1">
    <source>
        <dbReference type="ARBA" id="ARBA00010243"/>
    </source>
</evidence>
<dbReference type="RefSeq" id="WP_117559860.1">
    <property type="nucleotide sequence ID" value="NZ_BAABZL010000001.1"/>
</dbReference>
<organism evidence="9 12">
    <name type="scientific">Enterocloster aldenensis</name>
    <dbReference type="NCBI Taxonomy" id="358742"/>
    <lineage>
        <taxon>Bacteria</taxon>
        <taxon>Bacillati</taxon>
        <taxon>Bacillota</taxon>
        <taxon>Clostridia</taxon>
        <taxon>Lachnospirales</taxon>
        <taxon>Lachnospiraceae</taxon>
        <taxon>Enterocloster</taxon>
    </lineage>
</organism>
<dbReference type="NCBIfam" id="NF000642">
    <property type="entry name" value="PRK00024.1"/>
    <property type="match status" value="1"/>
</dbReference>
<evidence type="ECO:0000313" key="9">
    <source>
        <dbReference type="EMBL" id="MCG4745179.1"/>
    </source>
</evidence>
<dbReference type="InterPro" id="IPR001405">
    <property type="entry name" value="UPF0758"/>
</dbReference>
<keyword evidence="5" id="KW-0862">Zinc</keyword>
<dbReference type="InterPro" id="IPR046778">
    <property type="entry name" value="UPF0758_N"/>
</dbReference>
<evidence type="ECO:0000256" key="7">
    <source>
        <dbReference type="RuleBase" id="RU003797"/>
    </source>
</evidence>
<dbReference type="CDD" id="cd08071">
    <property type="entry name" value="MPN_DUF2466"/>
    <property type="match status" value="1"/>
</dbReference>
<dbReference type="PROSITE" id="PS50249">
    <property type="entry name" value="MPN"/>
    <property type="match status" value="1"/>
</dbReference>
<keyword evidence="3" id="KW-0479">Metal-binding</keyword>
<evidence type="ECO:0000256" key="6">
    <source>
        <dbReference type="ARBA" id="ARBA00023049"/>
    </source>
</evidence>
<keyword evidence="6" id="KW-0482">Metalloprotease</keyword>
<keyword evidence="11" id="KW-1185">Reference proteome</keyword>
<dbReference type="InterPro" id="IPR020891">
    <property type="entry name" value="UPF0758_CS"/>
</dbReference>
<feature type="domain" description="MPN" evidence="8">
    <location>
        <begin position="109"/>
        <end position="231"/>
    </location>
</feature>
<dbReference type="Pfam" id="PF04002">
    <property type="entry name" value="RadC"/>
    <property type="match status" value="1"/>
</dbReference>
<reference evidence="9" key="3">
    <citation type="submission" date="2022-01" db="EMBL/GenBank/DDBJ databases">
        <title>Collection of gut derived symbiotic bacterial strains cultured from healthy donors.</title>
        <authorList>
            <person name="Lin H."/>
            <person name="Kohout C."/>
            <person name="Waligurski E."/>
            <person name="Pamer E.G."/>
        </authorList>
    </citation>
    <scope>NUCLEOTIDE SEQUENCE</scope>
    <source>
        <strain evidence="9">DFI.6.55</strain>
    </source>
</reference>
<dbReference type="PANTHER" id="PTHR30471:SF3">
    <property type="entry name" value="UPF0758 PROTEIN YEES-RELATED"/>
    <property type="match status" value="1"/>
</dbReference>
<reference evidence="10 11" key="1">
    <citation type="journal article" date="2020" name="Cell Host Microbe">
        <title>Functional and Genomic Variation between Human-Derived Isolates of Lachnospiraceae Reveals Inter- and Intra-Species Diversity.</title>
        <authorList>
            <person name="Sorbara M.T."/>
            <person name="Littmann E.R."/>
            <person name="Fontana E."/>
            <person name="Moody T.U."/>
            <person name="Kohout C.E."/>
            <person name="Gjonbalaj M."/>
            <person name="Eaton V."/>
            <person name="Seok R."/>
            <person name="Leiner I.M."/>
            <person name="Pamer E.G."/>
        </authorList>
    </citation>
    <scope>NUCLEOTIDE SEQUENCE [LARGE SCALE GENOMIC DNA]</scope>
    <source>
        <strain evidence="10 11">MSK.1.17</strain>
    </source>
</reference>
<dbReference type="GO" id="GO:0006508">
    <property type="term" value="P:proteolysis"/>
    <property type="evidence" value="ECO:0007669"/>
    <property type="project" value="UniProtKB-KW"/>
</dbReference>
<evidence type="ECO:0000256" key="2">
    <source>
        <dbReference type="ARBA" id="ARBA00022670"/>
    </source>
</evidence>
<evidence type="ECO:0000256" key="3">
    <source>
        <dbReference type="ARBA" id="ARBA00022723"/>
    </source>
</evidence>
<proteinExistence type="inferred from homology"/>
<dbReference type="PANTHER" id="PTHR30471">
    <property type="entry name" value="DNA REPAIR PROTEIN RADC"/>
    <property type="match status" value="1"/>
</dbReference>
<dbReference type="NCBIfam" id="TIGR00608">
    <property type="entry name" value="radc"/>
    <property type="match status" value="1"/>
</dbReference>
<dbReference type="GO" id="GO:0008237">
    <property type="term" value="F:metallopeptidase activity"/>
    <property type="evidence" value="ECO:0007669"/>
    <property type="project" value="UniProtKB-KW"/>
</dbReference>
<comment type="similarity">
    <text evidence="1 7">Belongs to the UPF0758 family.</text>
</comment>
<name>A0AAW5BWK1_9FIRM</name>